<dbReference type="GO" id="GO:0010008">
    <property type="term" value="C:endosome membrane"/>
    <property type="evidence" value="ECO:0007669"/>
    <property type="project" value="UniProtKB-SubCell"/>
</dbReference>
<keyword evidence="12" id="KW-1185">Reference proteome</keyword>
<evidence type="ECO:0000256" key="7">
    <source>
        <dbReference type="ARBA" id="ARBA00022989"/>
    </source>
</evidence>
<dbReference type="PANTHER" id="PTHR10766:SF119">
    <property type="entry name" value="TRANSMEMBRANE 9 SUPERFAMILY MEMBER 5"/>
    <property type="match status" value="1"/>
</dbReference>
<protein>
    <recommendedName>
        <fullName evidence="10">Transmembrane 9 superfamily member</fullName>
    </recommendedName>
</protein>
<organism evidence="11 12">
    <name type="scientific">Vigna unguiculata</name>
    <name type="common">Cowpea</name>
    <dbReference type="NCBI Taxonomy" id="3917"/>
    <lineage>
        <taxon>Eukaryota</taxon>
        <taxon>Viridiplantae</taxon>
        <taxon>Streptophyta</taxon>
        <taxon>Embryophyta</taxon>
        <taxon>Tracheophyta</taxon>
        <taxon>Spermatophyta</taxon>
        <taxon>Magnoliopsida</taxon>
        <taxon>eudicotyledons</taxon>
        <taxon>Gunneridae</taxon>
        <taxon>Pentapetalae</taxon>
        <taxon>rosids</taxon>
        <taxon>fabids</taxon>
        <taxon>Fabales</taxon>
        <taxon>Fabaceae</taxon>
        <taxon>Papilionoideae</taxon>
        <taxon>50 kb inversion clade</taxon>
        <taxon>NPAAA clade</taxon>
        <taxon>indigoferoid/millettioid clade</taxon>
        <taxon>Phaseoleae</taxon>
        <taxon>Vigna</taxon>
    </lineage>
</organism>
<feature type="transmembrane region" description="Helical" evidence="10">
    <location>
        <begin position="286"/>
        <end position="310"/>
    </location>
</feature>
<keyword evidence="6" id="KW-0967">Endosome</keyword>
<sequence length="562" mass="64118">MAEKHHLILLLLCATLQFSSSSPSDHFYNVGELVPLFVNKVGPFNNPSETYEYYDLPFCAPVPIVKKKESLGEVLNGDRLSNALYEFKFREDKIDETLCPKKVTVDEIGFFKRAIDREFYFQFYLDDLPFWGFIGKLEEDSWTPGGGQNYYLFTHVQFEVLYNGNQIIQVNAFGDPNRAVDITKDVGVDVKFTYSVTWNATKTRFENRMDRYSRASLMSVHQQVHWFSFINSIVIILLLTGLLALLYMRHLRNDLKKYSDANEEDREVGWKCLHGDVFRPPPNSSLLFAVVGTGTQLLILICVLLFLALIGTLYPYNRGALLNWLVLLYALFSVFAGYTAASFHGQYAENGWERTVGLAGVLYTGPVFVAASIINIVAISYRATVGLPFGSIVVILVLLTFLAVPLLAFGGVIGYRFRSKFQSPSAPKRHPRDIQQHAWYRRTPFLMFVGGLVPFSAIVLQLHQVYASMWGYKIYTLPSILFVTFIPVIVIIALVSIGLTYIQLSVEDHEWWWRSVLCGGSTAIFMFGYCIYFYEVKPTQYDVRVSLEFFYKNICADNVSFI</sequence>
<dbReference type="Proteomes" id="UP000501690">
    <property type="component" value="Linkage Group LG3"/>
</dbReference>
<feature type="transmembrane region" description="Helical" evidence="10">
    <location>
        <begin position="438"/>
        <end position="460"/>
    </location>
</feature>
<evidence type="ECO:0000256" key="3">
    <source>
        <dbReference type="ARBA" id="ARBA00005227"/>
    </source>
</evidence>
<accession>A0A4D6LHK3</accession>
<dbReference type="GO" id="GO:0072657">
    <property type="term" value="P:protein localization to membrane"/>
    <property type="evidence" value="ECO:0007669"/>
    <property type="project" value="TreeGrafter"/>
</dbReference>
<dbReference type="EMBL" id="CP039347">
    <property type="protein sequence ID" value="QCD88043.1"/>
    <property type="molecule type" value="Genomic_DNA"/>
</dbReference>
<dbReference type="InterPro" id="IPR004240">
    <property type="entry name" value="EMP70"/>
</dbReference>
<evidence type="ECO:0000256" key="1">
    <source>
        <dbReference type="ARBA" id="ARBA00004337"/>
    </source>
</evidence>
<evidence type="ECO:0000256" key="5">
    <source>
        <dbReference type="ARBA" id="ARBA00022729"/>
    </source>
</evidence>
<feature type="chain" id="PRO_5019881919" description="Transmembrane 9 superfamily member" evidence="10">
    <location>
        <begin position="22"/>
        <end position="562"/>
    </location>
</feature>
<evidence type="ECO:0000256" key="8">
    <source>
        <dbReference type="ARBA" id="ARBA00023034"/>
    </source>
</evidence>
<feature type="transmembrane region" description="Helical" evidence="10">
    <location>
        <begin position="322"/>
        <end position="343"/>
    </location>
</feature>
<name>A0A4D6LHK3_VIGUN</name>
<reference evidence="11 12" key="1">
    <citation type="submission" date="2019-04" db="EMBL/GenBank/DDBJ databases">
        <title>An improved genome assembly and genetic linkage map for asparagus bean, Vigna unguiculata ssp. sesquipedialis.</title>
        <authorList>
            <person name="Xia Q."/>
            <person name="Zhang R."/>
            <person name="Dong Y."/>
        </authorList>
    </citation>
    <scope>NUCLEOTIDE SEQUENCE [LARGE SCALE GENOMIC DNA]</scope>
    <source>
        <tissue evidence="11">Leaf</tissue>
    </source>
</reference>
<keyword evidence="7 10" id="KW-1133">Transmembrane helix</keyword>
<evidence type="ECO:0000256" key="10">
    <source>
        <dbReference type="RuleBase" id="RU363079"/>
    </source>
</evidence>
<evidence type="ECO:0000313" key="12">
    <source>
        <dbReference type="Proteomes" id="UP000501690"/>
    </source>
</evidence>
<dbReference type="PANTHER" id="PTHR10766">
    <property type="entry name" value="TRANSMEMBRANE 9 SUPERFAMILY PROTEIN"/>
    <property type="match status" value="1"/>
</dbReference>
<feature type="transmembrane region" description="Helical" evidence="10">
    <location>
        <begin position="387"/>
        <end position="417"/>
    </location>
</feature>
<evidence type="ECO:0000313" key="11">
    <source>
        <dbReference type="EMBL" id="QCD88043.1"/>
    </source>
</evidence>
<feature type="transmembrane region" description="Helical" evidence="10">
    <location>
        <begin position="511"/>
        <end position="534"/>
    </location>
</feature>
<evidence type="ECO:0000256" key="4">
    <source>
        <dbReference type="ARBA" id="ARBA00022692"/>
    </source>
</evidence>
<evidence type="ECO:0000256" key="6">
    <source>
        <dbReference type="ARBA" id="ARBA00022753"/>
    </source>
</evidence>
<evidence type="ECO:0000256" key="2">
    <source>
        <dbReference type="ARBA" id="ARBA00004653"/>
    </source>
</evidence>
<gene>
    <name evidence="11" type="ORF">DEO72_LG3g2583</name>
</gene>
<feature type="transmembrane region" description="Helical" evidence="10">
    <location>
        <begin position="226"/>
        <end position="248"/>
    </location>
</feature>
<keyword evidence="9 10" id="KW-0472">Membrane</keyword>
<evidence type="ECO:0000256" key="9">
    <source>
        <dbReference type="ARBA" id="ARBA00023136"/>
    </source>
</evidence>
<dbReference type="GO" id="GO:0000139">
    <property type="term" value="C:Golgi membrane"/>
    <property type="evidence" value="ECO:0007669"/>
    <property type="project" value="UniProtKB-SubCell"/>
</dbReference>
<feature type="signal peptide" evidence="10">
    <location>
        <begin position="1"/>
        <end position="21"/>
    </location>
</feature>
<dbReference type="AlphaFoldDB" id="A0A4D6LHK3"/>
<comment type="similarity">
    <text evidence="3 10">Belongs to the nonaspanin (TM9SF) (TC 9.A.2) family.</text>
</comment>
<dbReference type="Pfam" id="PF02990">
    <property type="entry name" value="EMP70"/>
    <property type="match status" value="1"/>
</dbReference>
<keyword evidence="4 10" id="KW-0812">Transmembrane</keyword>
<feature type="transmembrane region" description="Helical" evidence="10">
    <location>
        <begin position="480"/>
        <end position="504"/>
    </location>
</feature>
<proteinExistence type="inferred from homology"/>
<feature type="transmembrane region" description="Helical" evidence="10">
    <location>
        <begin position="355"/>
        <end position="381"/>
    </location>
</feature>
<comment type="subcellular location">
    <subcellularLocation>
        <location evidence="1">Endosome membrane</location>
        <topology evidence="1">Multi-pass membrane protein</topology>
    </subcellularLocation>
    <subcellularLocation>
        <location evidence="2">Golgi apparatus membrane</location>
        <topology evidence="2">Multi-pass membrane protein</topology>
    </subcellularLocation>
</comment>
<keyword evidence="5 10" id="KW-0732">Signal</keyword>
<keyword evidence="8" id="KW-0333">Golgi apparatus</keyword>